<feature type="domain" description="Glycosyltransferase 2-like" evidence="1">
    <location>
        <begin position="9"/>
        <end position="138"/>
    </location>
</feature>
<gene>
    <name evidence="2" type="ORF">COT89_00815</name>
</gene>
<evidence type="ECO:0000313" key="3">
    <source>
        <dbReference type="Proteomes" id="UP000231466"/>
    </source>
</evidence>
<evidence type="ECO:0000259" key="1">
    <source>
        <dbReference type="Pfam" id="PF00535"/>
    </source>
</evidence>
<dbReference type="SUPFAM" id="SSF53448">
    <property type="entry name" value="Nucleotide-diphospho-sugar transferases"/>
    <property type="match status" value="1"/>
</dbReference>
<dbReference type="InterPro" id="IPR050834">
    <property type="entry name" value="Glycosyltransf_2"/>
</dbReference>
<reference evidence="3" key="1">
    <citation type="submission" date="2017-09" db="EMBL/GenBank/DDBJ databases">
        <title>Depth-based differentiation of microbial function through sediment-hosted aquifers and enrichment of novel symbionts in the deep terrestrial subsurface.</title>
        <authorList>
            <person name="Probst A.J."/>
            <person name="Ladd B."/>
            <person name="Jarett J.K."/>
            <person name="Geller-Mcgrath D.E."/>
            <person name="Sieber C.M.K."/>
            <person name="Emerson J.B."/>
            <person name="Anantharaman K."/>
            <person name="Thomas B.C."/>
            <person name="Malmstrom R."/>
            <person name="Stieglmeier M."/>
            <person name="Klingl A."/>
            <person name="Woyke T."/>
            <person name="Ryan C.M."/>
            <person name="Banfield J.F."/>
        </authorList>
    </citation>
    <scope>NUCLEOTIDE SEQUENCE [LARGE SCALE GENOMIC DNA]</scope>
</reference>
<comment type="caution">
    <text evidence="2">The sequence shown here is derived from an EMBL/GenBank/DDBJ whole genome shotgun (WGS) entry which is preliminary data.</text>
</comment>
<dbReference type="PANTHER" id="PTHR43685:SF2">
    <property type="entry name" value="GLYCOSYLTRANSFERASE 2-LIKE DOMAIN-CONTAINING PROTEIN"/>
    <property type="match status" value="1"/>
</dbReference>
<dbReference type="Pfam" id="PF00535">
    <property type="entry name" value="Glycos_transf_2"/>
    <property type="match status" value="1"/>
</dbReference>
<dbReference type="Proteomes" id="UP000231466">
    <property type="component" value="Unassembled WGS sequence"/>
</dbReference>
<organism evidence="2 3">
    <name type="scientific">Candidatus Colwellbacteria bacterium CG10_big_fil_rev_8_21_14_0_10_42_22</name>
    <dbReference type="NCBI Taxonomy" id="1974540"/>
    <lineage>
        <taxon>Bacteria</taxon>
        <taxon>Candidatus Colwelliibacteriota</taxon>
    </lineage>
</organism>
<dbReference type="InterPro" id="IPR029044">
    <property type="entry name" value="Nucleotide-diphossugar_trans"/>
</dbReference>
<sequence>MASEKPLVSIICAVRNDAQFIHETLESVVSQTYPNWELIIMDGASTDKTLDILNEYTSKYKNITVVSEPDKGQWHGLDKALALTKGEYLFQLCGQDGFLDNDWFERCIEVLKEHPEVSLVWGIPFNMSEDGKLLGPHYAYAKFLKDKRYKENTRPISTAVSKVSWHSISAPLHFLRIVRKLTPRRVGMVFRSFFKQDIPQKEKWFYYWLKTGRAFPEQNMCVRKDVYVRNTTRFPKETMTNSALLDFTFNFNTRGYLAYGLPLAGNFSRMHIEGQDLRKLDTELTESYNKKVADFRNKLKGQKTIKFLDHNEKIVLEIKT</sequence>
<dbReference type="Gene3D" id="3.90.550.10">
    <property type="entry name" value="Spore Coat Polysaccharide Biosynthesis Protein SpsA, Chain A"/>
    <property type="match status" value="1"/>
</dbReference>
<dbReference type="AlphaFoldDB" id="A0A2H0VGK1"/>
<protein>
    <recommendedName>
        <fullName evidence="1">Glycosyltransferase 2-like domain-containing protein</fullName>
    </recommendedName>
</protein>
<dbReference type="InterPro" id="IPR001173">
    <property type="entry name" value="Glyco_trans_2-like"/>
</dbReference>
<accession>A0A2H0VGK1</accession>
<proteinExistence type="predicted"/>
<evidence type="ECO:0000313" key="2">
    <source>
        <dbReference type="EMBL" id="PIR98235.1"/>
    </source>
</evidence>
<dbReference type="PANTHER" id="PTHR43685">
    <property type="entry name" value="GLYCOSYLTRANSFERASE"/>
    <property type="match status" value="1"/>
</dbReference>
<dbReference type="EMBL" id="PFAH01000002">
    <property type="protein sequence ID" value="PIR98235.1"/>
    <property type="molecule type" value="Genomic_DNA"/>
</dbReference>
<name>A0A2H0VGK1_9BACT</name>